<dbReference type="InterPro" id="IPR008988">
    <property type="entry name" value="Transcriptional_repressor_C"/>
</dbReference>
<dbReference type="InterPro" id="IPR004143">
    <property type="entry name" value="BPL_LPL_catalytic"/>
</dbReference>
<sequence>MTSLFFRKEVFPILNHEALRAAMDALSWGGELHLLSNVDSTNNRAKLLARQGAPHGTAVLAEEQTAGRGRLGRSFTSPKGLGLYATFLLRPVQPLGQLLHVTAMAAVAACRAVEATGCPSPRIKWTNDLILGEKKLGGVLTEFSSGALIVGVGINVHHRPEDFPPDLAGLAASLLSETGRSPSRTDLAIRLMEEIFRLSEGILSQKAAYLSQYEALCLTVGQDILLHRNGESISAHCTGLDENGALLIRYSDGREETVFSGDVSVRGINSYV</sequence>
<evidence type="ECO:0000256" key="2">
    <source>
        <dbReference type="ARBA" id="ARBA00022741"/>
    </source>
</evidence>
<protein>
    <recommendedName>
        <fullName evidence="5">biotin--[biotin carboxyl-carrier protein] ligase</fullName>
        <ecNumber evidence="5">6.3.4.15</ecNumber>
    </recommendedName>
</protein>
<keyword evidence="4" id="KW-0092">Biotin</keyword>
<evidence type="ECO:0000256" key="1">
    <source>
        <dbReference type="ARBA" id="ARBA00022598"/>
    </source>
</evidence>
<dbReference type="Pfam" id="PF02237">
    <property type="entry name" value="BPL_C"/>
    <property type="match status" value="1"/>
</dbReference>
<dbReference type="InterPro" id="IPR004408">
    <property type="entry name" value="Biotin_CoA_COase_ligase"/>
</dbReference>
<evidence type="ECO:0000256" key="4">
    <source>
        <dbReference type="ARBA" id="ARBA00023267"/>
    </source>
</evidence>
<dbReference type="GO" id="GO:0016740">
    <property type="term" value="F:transferase activity"/>
    <property type="evidence" value="ECO:0007669"/>
    <property type="project" value="UniProtKB-ARBA"/>
</dbReference>
<dbReference type="EC" id="6.3.4.15" evidence="5"/>
<dbReference type="GO" id="GO:0005524">
    <property type="term" value="F:ATP binding"/>
    <property type="evidence" value="ECO:0007669"/>
    <property type="project" value="UniProtKB-KW"/>
</dbReference>
<dbReference type="GO" id="GO:0009249">
    <property type="term" value="P:protein lipoylation"/>
    <property type="evidence" value="ECO:0007669"/>
    <property type="project" value="UniProtKB-ARBA"/>
</dbReference>
<dbReference type="GO" id="GO:0005737">
    <property type="term" value="C:cytoplasm"/>
    <property type="evidence" value="ECO:0007669"/>
    <property type="project" value="TreeGrafter"/>
</dbReference>
<accession>A0A212KA74</accession>
<evidence type="ECO:0000259" key="6">
    <source>
        <dbReference type="PROSITE" id="PS51733"/>
    </source>
</evidence>
<keyword evidence="1 7" id="KW-0436">Ligase</keyword>
<dbReference type="PROSITE" id="PS51733">
    <property type="entry name" value="BPL_LPL_CATALYTIC"/>
    <property type="match status" value="1"/>
</dbReference>
<dbReference type="InterPro" id="IPR045864">
    <property type="entry name" value="aa-tRNA-synth_II/BPL/LPL"/>
</dbReference>
<dbReference type="Pfam" id="PF03099">
    <property type="entry name" value="BPL_LplA_LipB"/>
    <property type="match status" value="1"/>
</dbReference>
<dbReference type="SUPFAM" id="SSF55681">
    <property type="entry name" value="Class II aaRS and biotin synthetases"/>
    <property type="match status" value="1"/>
</dbReference>
<reference evidence="7" key="1">
    <citation type="submission" date="2016-04" db="EMBL/GenBank/DDBJ databases">
        <authorList>
            <person name="Evans L.H."/>
            <person name="Alamgir A."/>
            <person name="Owens N."/>
            <person name="Weber N.D."/>
            <person name="Virtaneva K."/>
            <person name="Barbian K."/>
            <person name="Babar A."/>
            <person name="Rosenke K."/>
        </authorList>
    </citation>
    <scope>NUCLEOTIDE SEQUENCE</scope>
    <source>
        <strain evidence="7">86</strain>
    </source>
</reference>
<evidence type="ECO:0000256" key="3">
    <source>
        <dbReference type="ARBA" id="ARBA00022840"/>
    </source>
</evidence>
<organism evidence="7">
    <name type="scientific">uncultured Eubacteriales bacterium</name>
    <dbReference type="NCBI Taxonomy" id="172733"/>
    <lineage>
        <taxon>Bacteria</taxon>
        <taxon>Bacillati</taxon>
        <taxon>Bacillota</taxon>
        <taxon>Clostridia</taxon>
        <taxon>Eubacteriales</taxon>
        <taxon>environmental samples</taxon>
    </lineage>
</organism>
<evidence type="ECO:0000256" key="5">
    <source>
        <dbReference type="ARBA" id="ARBA00024227"/>
    </source>
</evidence>
<dbReference type="CDD" id="cd16442">
    <property type="entry name" value="BPL"/>
    <property type="match status" value="1"/>
</dbReference>
<dbReference type="InterPro" id="IPR003142">
    <property type="entry name" value="BPL_C"/>
</dbReference>
<proteinExistence type="predicted"/>
<dbReference type="AlphaFoldDB" id="A0A212KA74"/>
<evidence type="ECO:0000313" key="7">
    <source>
        <dbReference type="EMBL" id="SBW08644.1"/>
    </source>
</evidence>
<dbReference type="EMBL" id="FLUN01000001">
    <property type="protein sequence ID" value="SBW08644.1"/>
    <property type="molecule type" value="Genomic_DNA"/>
</dbReference>
<dbReference type="NCBIfam" id="TIGR00121">
    <property type="entry name" value="birA_ligase"/>
    <property type="match status" value="1"/>
</dbReference>
<dbReference type="SUPFAM" id="SSF50037">
    <property type="entry name" value="C-terminal domain of transcriptional repressors"/>
    <property type="match status" value="1"/>
</dbReference>
<dbReference type="PANTHER" id="PTHR12835">
    <property type="entry name" value="BIOTIN PROTEIN LIGASE"/>
    <property type="match status" value="1"/>
</dbReference>
<keyword evidence="2" id="KW-0547">Nucleotide-binding</keyword>
<gene>
    <name evidence="7" type="ORF">KL86CLO1_12491</name>
</gene>
<dbReference type="PANTHER" id="PTHR12835:SF5">
    <property type="entry name" value="BIOTIN--PROTEIN LIGASE"/>
    <property type="match status" value="1"/>
</dbReference>
<dbReference type="GO" id="GO:0004077">
    <property type="term" value="F:biotin--[biotin carboxyl-carrier protein] ligase activity"/>
    <property type="evidence" value="ECO:0007669"/>
    <property type="project" value="UniProtKB-EC"/>
</dbReference>
<keyword evidence="3" id="KW-0067">ATP-binding</keyword>
<name>A0A212KA74_9FIRM</name>
<feature type="domain" description="BPL/LPL catalytic" evidence="6">
    <location>
        <begin position="17"/>
        <end position="203"/>
    </location>
</feature>
<dbReference type="Gene3D" id="2.30.30.100">
    <property type="match status" value="1"/>
</dbReference>
<dbReference type="Gene3D" id="3.30.930.10">
    <property type="entry name" value="Bira Bifunctional Protein, Domain 2"/>
    <property type="match status" value="1"/>
</dbReference>